<feature type="domain" description="Serine hydroxymethyltransferase-like" evidence="4">
    <location>
        <begin position="77"/>
        <end position="135"/>
    </location>
</feature>
<dbReference type="Gene3D" id="3.90.1150.10">
    <property type="entry name" value="Aspartate Aminotransferase, domain 1"/>
    <property type="match status" value="1"/>
</dbReference>
<name>A0ABU7CYL5_9TELE</name>
<organism evidence="5 6">
    <name type="scientific">Characodon lateralis</name>
    <dbReference type="NCBI Taxonomy" id="208331"/>
    <lineage>
        <taxon>Eukaryota</taxon>
        <taxon>Metazoa</taxon>
        <taxon>Chordata</taxon>
        <taxon>Craniata</taxon>
        <taxon>Vertebrata</taxon>
        <taxon>Euteleostomi</taxon>
        <taxon>Actinopterygii</taxon>
        <taxon>Neopterygii</taxon>
        <taxon>Teleostei</taxon>
        <taxon>Neoteleostei</taxon>
        <taxon>Acanthomorphata</taxon>
        <taxon>Ovalentaria</taxon>
        <taxon>Atherinomorphae</taxon>
        <taxon>Cyprinodontiformes</taxon>
        <taxon>Goodeidae</taxon>
        <taxon>Characodon</taxon>
    </lineage>
</organism>
<dbReference type="EMBL" id="JAHUTJ010008912">
    <property type="protein sequence ID" value="MED6267320.1"/>
    <property type="molecule type" value="Genomic_DNA"/>
</dbReference>
<evidence type="ECO:0000313" key="6">
    <source>
        <dbReference type="Proteomes" id="UP001352852"/>
    </source>
</evidence>
<dbReference type="SUPFAM" id="SSF53383">
    <property type="entry name" value="PLP-dependent transferases"/>
    <property type="match status" value="1"/>
</dbReference>
<feature type="compositionally biased region" description="Low complexity" evidence="3">
    <location>
        <begin position="241"/>
        <end position="277"/>
    </location>
</feature>
<dbReference type="Pfam" id="PF00464">
    <property type="entry name" value="SHMT"/>
    <property type="match status" value="1"/>
</dbReference>
<sequence length="297" mass="32363">MYLASFQYDCAFTLCTLKVFSSPQTSAVTNMLSLSLRQTLRPLFLRVSGCLGREGQITPESCRLKHSSGGWTGQESLAQDDPEMWNLLQQEKDRQCRGLELIASENFCSRAALEAQGSCLNNKYSEGYPGQRMFPPTTDPADKQKVDALDRWVERQMEEAMRHLPKDLEVLPSPLLLEQMEREAVQRRSPPAPLAAHSDPAVKPSPSSRRKKRQHGAPSCDSAGEEVVSLPADMRAVESNPASSPAKALSPRLAAASKPASSPATALSPRLAAAPAMPSSSLHLGVLRQHLTSWSSG</sequence>
<evidence type="ECO:0000256" key="2">
    <source>
        <dbReference type="ARBA" id="ARBA00022898"/>
    </source>
</evidence>
<reference evidence="5 6" key="1">
    <citation type="submission" date="2021-06" db="EMBL/GenBank/DDBJ databases">
        <authorList>
            <person name="Palmer J.M."/>
        </authorList>
    </citation>
    <scope>NUCLEOTIDE SEQUENCE [LARGE SCALE GENOMIC DNA]</scope>
    <source>
        <strain evidence="5 6">CL_MEX2019</strain>
        <tissue evidence="5">Muscle</tissue>
    </source>
</reference>
<evidence type="ECO:0000259" key="4">
    <source>
        <dbReference type="Pfam" id="PF00464"/>
    </source>
</evidence>
<dbReference type="PANTHER" id="PTHR11680">
    <property type="entry name" value="SERINE HYDROXYMETHYLTRANSFERASE"/>
    <property type="match status" value="1"/>
</dbReference>
<accession>A0ABU7CYL5</accession>
<evidence type="ECO:0000256" key="3">
    <source>
        <dbReference type="SAM" id="MobiDB-lite"/>
    </source>
</evidence>
<gene>
    <name evidence="5" type="ORF">CHARACLAT_010985</name>
</gene>
<dbReference type="PANTHER" id="PTHR11680:SF28">
    <property type="entry name" value="SERINE HYDROXYMETHYLTRANSFERASE, MITOCHONDRIAL"/>
    <property type="match status" value="1"/>
</dbReference>
<feature type="region of interest" description="Disordered" evidence="3">
    <location>
        <begin position="182"/>
        <end position="277"/>
    </location>
</feature>
<dbReference type="InterPro" id="IPR015421">
    <property type="entry name" value="PyrdxlP-dep_Trfase_major"/>
</dbReference>
<comment type="cofactor">
    <cofactor evidence="1">
        <name>pyridoxal 5'-phosphate</name>
        <dbReference type="ChEBI" id="CHEBI:597326"/>
    </cofactor>
</comment>
<dbReference type="InterPro" id="IPR049943">
    <property type="entry name" value="Ser_HO-MeTrfase-like"/>
</dbReference>
<dbReference type="InterPro" id="IPR015424">
    <property type="entry name" value="PyrdxlP-dep_Trfase"/>
</dbReference>
<keyword evidence="6" id="KW-1185">Reference proteome</keyword>
<proteinExistence type="predicted"/>
<dbReference type="Proteomes" id="UP001352852">
    <property type="component" value="Unassembled WGS sequence"/>
</dbReference>
<keyword evidence="2" id="KW-0663">Pyridoxal phosphate</keyword>
<dbReference type="InterPro" id="IPR039429">
    <property type="entry name" value="SHMT-like_dom"/>
</dbReference>
<protein>
    <recommendedName>
        <fullName evidence="4">Serine hydroxymethyltransferase-like domain-containing protein</fullName>
    </recommendedName>
</protein>
<dbReference type="Gene3D" id="3.40.640.10">
    <property type="entry name" value="Type I PLP-dependent aspartate aminotransferase-like (Major domain)"/>
    <property type="match status" value="1"/>
</dbReference>
<dbReference type="InterPro" id="IPR015422">
    <property type="entry name" value="PyrdxlP-dep_Trfase_small"/>
</dbReference>
<evidence type="ECO:0000313" key="5">
    <source>
        <dbReference type="EMBL" id="MED6267320.1"/>
    </source>
</evidence>
<comment type="caution">
    <text evidence="5">The sequence shown here is derived from an EMBL/GenBank/DDBJ whole genome shotgun (WGS) entry which is preliminary data.</text>
</comment>
<evidence type="ECO:0000256" key="1">
    <source>
        <dbReference type="ARBA" id="ARBA00001933"/>
    </source>
</evidence>